<evidence type="ECO:0000313" key="2">
    <source>
        <dbReference type="Proteomes" id="UP000499080"/>
    </source>
</evidence>
<gene>
    <name evidence="1" type="ORF">AVEN_74059_1</name>
</gene>
<proteinExistence type="predicted"/>
<accession>A0A4Y2KQ72</accession>
<evidence type="ECO:0000313" key="1">
    <source>
        <dbReference type="EMBL" id="GBN04495.1"/>
    </source>
</evidence>
<name>A0A4Y2KQ72_ARAVE</name>
<dbReference type="EMBL" id="BGPR01004889">
    <property type="protein sequence ID" value="GBN04495.1"/>
    <property type="molecule type" value="Genomic_DNA"/>
</dbReference>
<dbReference type="SUPFAM" id="SSF53098">
    <property type="entry name" value="Ribonuclease H-like"/>
    <property type="match status" value="1"/>
</dbReference>
<keyword evidence="2" id="KW-1185">Reference proteome</keyword>
<reference evidence="1 2" key="1">
    <citation type="journal article" date="2019" name="Sci. Rep.">
        <title>Orb-weaving spider Araneus ventricosus genome elucidates the spidroin gene catalogue.</title>
        <authorList>
            <person name="Kono N."/>
            <person name="Nakamura H."/>
            <person name="Ohtoshi R."/>
            <person name="Moran D.A.P."/>
            <person name="Shinohara A."/>
            <person name="Yoshida Y."/>
            <person name="Fujiwara M."/>
            <person name="Mori M."/>
            <person name="Tomita M."/>
            <person name="Arakawa K."/>
        </authorList>
    </citation>
    <scope>NUCLEOTIDE SEQUENCE [LARGE SCALE GENOMIC DNA]</scope>
</reference>
<dbReference type="GO" id="GO:0003676">
    <property type="term" value="F:nucleic acid binding"/>
    <property type="evidence" value="ECO:0007669"/>
    <property type="project" value="InterPro"/>
</dbReference>
<dbReference type="InterPro" id="IPR036397">
    <property type="entry name" value="RNaseH_sf"/>
</dbReference>
<evidence type="ECO:0008006" key="3">
    <source>
        <dbReference type="Google" id="ProtNLM"/>
    </source>
</evidence>
<dbReference type="Gene3D" id="3.30.420.10">
    <property type="entry name" value="Ribonuclease H-like superfamily/Ribonuclease H"/>
    <property type="match status" value="1"/>
</dbReference>
<dbReference type="Proteomes" id="UP000499080">
    <property type="component" value="Unassembled WGS sequence"/>
</dbReference>
<dbReference type="AlphaFoldDB" id="A0A4Y2KQ72"/>
<comment type="caution">
    <text evidence="1">The sequence shown here is derived from an EMBL/GenBank/DDBJ whole genome shotgun (WGS) entry which is preliminary data.</text>
</comment>
<dbReference type="InterPro" id="IPR012337">
    <property type="entry name" value="RNaseH-like_sf"/>
</dbReference>
<dbReference type="OrthoDB" id="6437089at2759"/>
<protein>
    <recommendedName>
        <fullName evidence="3">RNase H type-1 domain-containing protein</fullName>
    </recommendedName>
</protein>
<organism evidence="1 2">
    <name type="scientific">Araneus ventricosus</name>
    <name type="common">Orbweaver spider</name>
    <name type="synonym">Epeira ventricosa</name>
    <dbReference type="NCBI Taxonomy" id="182803"/>
    <lineage>
        <taxon>Eukaryota</taxon>
        <taxon>Metazoa</taxon>
        <taxon>Ecdysozoa</taxon>
        <taxon>Arthropoda</taxon>
        <taxon>Chelicerata</taxon>
        <taxon>Arachnida</taxon>
        <taxon>Araneae</taxon>
        <taxon>Araneomorphae</taxon>
        <taxon>Entelegynae</taxon>
        <taxon>Araneoidea</taxon>
        <taxon>Araneidae</taxon>
        <taxon>Araneus</taxon>
    </lineage>
</organism>
<sequence length="126" mass="14227">MKATGWSFHPSEHLEPNQISLEDGEANIDRKDIINIFTDGPKTEHGVGAAFCVLTNDIWAYQWSAKLNDNDNVFQAELTALHEAVIYATHLPNHNLYYIKRLCVAQKSTFISFSPLATISLFTAFR</sequence>